<keyword evidence="1 4" id="KW-0489">Methyltransferase</keyword>
<dbReference type="Proteomes" id="UP000070598">
    <property type="component" value="Unassembled WGS sequence"/>
</dbReference>
<dbReference type="InterPro" id="IPR002792">
    <property type="entry name" value="TRAM_dom"/>
</dbReference>
<feature type="binding site" evidence="4">
    <location>
        <position position="287"/>
    </location>
    <ligand>
        <name>S-adenosyl-L-methionine</name>
        <dbReference type="ChEBI" id="CHEBI:59789"/>
    </ligand>
</feature>
<dbReference type="Gene3D" id="2.40.50.1070">
    <property type="match status" value="1"/>
</dbReference>
<dbReference type="AlphaFoldDB" id="A0A132ND55"/>
<evidence type="ECO:0000313" key="8">
    <source>
        <dbReference type="Proteomes" id="UP000070598"/>
    </source>
</evidence>
<dbReference type="PATRIC" id="fig|1469144.8.peg.2268"/>
<evidence type="ECO:0000313" key="6">
    <source>
        <dbReference type="EMBL" id="KWX00353.1"/>
    </source>
</evidence>
<sequence length="426" mass="46543">MSESLRGQVYELEIGPVAHGGMCVARHEGRVVFVRHALPGERVRAVITEGRSSGRFLRADAIEILRPAPDRVTPPCPYAGPGKCGGCDWQHATPEAQRKLKAAVVAEQLRRLAGVKRKVYVEEVPGSPGGLDWRTRVQFSVDEEGRIGLRKHRSHEVVPIDRCLIAHPLIESLGIEKEIWTGVAGVEAIASASTGDRAVVVTPVEGARRVDVPDLAEDHALLERDPVKGRVRVVDGRDGVRERAAGREWQVSGSGFWQVHPKAPEILVEAVLDALDPQPGDTALDLYSGVGLFAGVIGQRVGPEGEVIAIEADPRAAADARYNLRDMPWITVERGRVERLLRRVDFGPKDLVALDPPRNGAGRSVVEEIVALEPQRVAYVACDPAALARDIGFFRDLGYELIDLRAFDLFPMTHHVECVATLEPID</sequence>
<gene>
    <name evidence="6" type="ORF">TH66_16170</name>
    <name evidence="7" type="ORF">TR74_16625</name>
</gene>
<evidence type="ECO:0000259" key="5">
    <source>
        <dbReference type="PROSITE" id="PS50926"/>
    </source>
</evidence>
<dbReference type="Proteomes" id="UP000070659">
    <property type="component" value="Unassembled WGS sequence"/>
</dbReference>
<comment type="caution">
    <text evidence="7">The sequence shown here is derived from an EMBL/GenBank/DDBJ whole genome shotgun (WGS) entry which is preliminary data.</text>
</comment>
<reference evidence="8" key="2">
    <citation type="submission" date="2015-02" db="EMBL/GenBank/DDBJ databases">
        <title>Physiological reanalysis, assessment of diazotrophy, and genome sequences of multiple isolates of Streptomyces thermoautotrophicus.</title>
        <authorList>
            <person name="MacKellar D.C."/>
            <person name="Lieber L."/>
            <person name="Norman J."/>
            <person name="Bolger A."/>
            <person name="Tobin C."/>
            <person name="Murray J.W."/>
            <person name="Friesen M."/>
            <person name="Prell J."/>
        </authorList>
    </citation>
    <scope>NUCLEOTIDE SEQUENCE [LARGE SCALE GENOMIC DNA]</scope>
    <source>
        <strain evidence="8">UBT1</strain>
    </source>
</reference>
<dbReference type="PROSITE" id="PS50926">
    <property type="entry name" value="TRAM"/>
    <property type="match status" value="1"/>
</dbReference>
<dbReference type="InterPro" id="IPR030391">
    <property type="entry name" value="MeTrfase_TrmA_CS"/>
</dbReference>
<dbReference type="PROSITE" id="PS51687">
    <property type="entry name" value="SAM_MT_RNA_M5U"/>
    <property type="match status" value="1"/>
</dbReference>
<keyword evidence="3 4" id="KW-0949">S-adenosyl-L-methionine</keyword>
<dbReference type="Gene3D" id="3.40.50.150">
    <property type="entry name" value="Vaccinia Virus protein VP39"/>
    <property type="match status" value="1"/>
</dbReference>
<evidence type="ECO:0000256" key="2">
    <source>
        <dbReference type="ARBA" id="ARBA00022679"/>
    </source>
</evidence>
<dbReference type="EMBL" id="JYIK01001014">
    <property type="protein sequence ID" value="KWX08065.1"/>
    <property type="molecule type" value="Genomic_DNA"/>
</dbReference>
<dbReference type="InterPro" id="IPR012340">
    <property type="entry name" value="NA-bd_OB-fold"/>
</dbReference>
<feature type="domain" description="TRAM" evidence="5">
    <location>
        <begin position="3"/>
        <end position="63"/>
    </location>
</feature>
<feature type="binding site" evidence="4">
    <location>
        <position position="355"/>
    </location>
    <ligand>
        <name>S-adenosyl-L-methionine</name>
        <dbReference type="ChEBI" id="CHEBI:59789"/>
    </ligand>
</feature>
<keyword evidence="2 4" id="KW-0808">Transferase</keyword>
<dbReference type="RefSeq" id="WP_067070859.1">
    <property type="nucleotide sequence ID" value="NZ_CP171739.1"/>
</dbReference>
<reference evidence="7 9" key="1">
    <citation type="submission" date="2015-02" db="EMBL/GenBank/DDBJ databases">
        <title>Physiological reanalysis, assessment of diazotrophy, and genome sequences of multiple isolates of Streptomyces thermoautotrophicus.</title>
        <authorList>
            <person name="MacKellar D.C."/>
            <person name="Lieber L."/>
            <person name="Norman J."/>
            <person name="Bolger A."/>
            <person name="Tobin C."/>
            <person name="Murray J.W."/>
            <person name="Prell J."/>
        </authorList>
    </citation>
    <scope>NUCLEOTIDE SEQUENCE [LARGE SCALE GENOMIC DNA]</scope>
    <source>
        <strain evidence="7 9">UBT1</strain>
    </source>
</reference>
<dbReference type="SUPFAM" id="SSF53335">
    <property type="entry name" value="S-adenosyl-L-methionine-dependent methyltransferases"/>
    <property type="match status" value="1"/>
</dbReference>
<dbReference type="Gene3D" id="2.40.50.140">
    <property type="entry name" value="Nucleic acid-binding proteins"/>
    <property type="match status" value="1"/>
</dbReference>
<proteinExistence type="inferred from homology"/>
<name>A0A132ND55_9ACTN</name>
<organism evidence="7 8">
    <name type="scientific">Carbonactinospora thermoautotrophica</name>
    <dbReference type="NCBI Taxonomy" id="1469144"/>
    <lineage>
        <taxon>Bacteria</taxon>
        <taxon>Bacillati</taxon>
        <taxon>Actinomycetota</taxon>
        <taxon>Actinomycetes</taxon>
        <taxon>Kitasatosporales</taxon>
        <taxon>Carbonactinosporaceae</taxon>
        <taxon>Carbonactinospora</taxon>
    </lineage>
</organism>
<feature type="binding site" evidence="4">
    <location>
        <position position="311"/>
    </location>
    <ligand>
        <name>S-adenosyl-L-methionine</name>
        <dbReference type="ChEBI" id="CHEBI:59789"/>
    </ligand>
</feature>
<dbReference type="PANTHER" id="PTHR11061">
    <property type="entry name" value="RNA M5U METHYLTRANSFERASE"/>
    <property type="match status" value="1"/>
</dbReference>
<dbReference type="GO" id="GO:0070041">
    <property type="term" value="F:rRNA (uridine-C5-)-methyltransferase activity"/>
    <property type="evidence" value="ECO:0007669"/>
    <property type="project" value="TreeGrafter"/>
</dbReference>
<dbReference type="InterPro" id="IPR029063">
    <property type="entry name" value="SAM-dependent_MTases_sf"/>
</dbReference>
<dbReference type="SUPFAM" id="SSF50249">
    <property type="entry name" value="Nucleic acid-binding proteins"/>
    <property type="match status" value="1"/>
</dbReference>
<dbReference type="PANTHER" id="PTHR11061:SF30">
    <property type="entry name" value="TRNA (URACIL(54)-C(5))-METHYLTRANSFERASE"/>
    <property type="match status" value="1"/>
</dbReference>
<evidence type="ECO:0000313" key="7">
    <source>
        <dbReference type="EMBL" id="KWX08065.1"/>
    </source>
</evidence>
<dbReference type="GO" id="GO:0070475">
    <property type="term" value="P:rRNA base methylation"/>
    <property type="evidence" value="ECO:0007669"/>
    <property type="project" value="TreeGrafter"/>
</dbReference>
<evidence type="ECO:0000256" key="1">
    <source>
        <dbReference type="ARBA" id="ARBA00022603"/>
    </source>
</evidence>
<evidence type="ECO:0000313" key="9">
    <source>
        <dbReference type="Proteomes" id="UP000070659"/>
    </source>
</evidence>
<dbReference type="Pfam" id="PF01938">
    <property type="entry name" value="TRAM"/>
    <property type="match status" value="1"/>
</dbReference>
<evidence type="ECO:0000256" key="3">
    <source>
        <dbReference type="ARBA" id="ARBA00022691"/>
    </source>
</evidence>
<dbReference type="PROSITE" id="PS01231">
    <property type="entry name" value="TRMA_2"/>
    <property type="match status" value="1"/>
</dbReference>
<comment type="similarity">
    <text evidence="4">Belongs to the class I-like SAM-binding methyltransferase superfamily. RNA M5U methyltransferase family.</text>
</comment>
<accession>A0A132ND55</accession>
<feature type="active site" description="Nucleophile" evidence="4">
    <location>
        <position position="382"/>
    </location>
</feature>
<dbReference type="Pfam" id="PF05958">
    <property type="entry name" value="tRNA_U5-meth_tr"/>
    <property type="match status" value="1"/>
</dbReference>
<evidence type="ECO:0000256" key="4">
    <source>
        <dbReference type="PROSITE-ProRule" id="PRU01024"/>
    </source>
</evidence>
<protein>
    <recommendedName>
        <fullName evidence="5">TRAM domain-containing protein</fullName>
    </recommendedName>
</protein>
<dbReference type="InterPro" id="IPR010280">
    <property type="entry name" value="U5_MeTrfase_fam"/>
</dbReference>
<dbReference type="EMBL" id="JYIJ01000018">
    <property type="protein sequence ID" value="KWX00353.1"/>
    <property type="molecule type" value="Genomic_DNA"/>
</dbReference>
<feature type="binding site" evidence="4">
    <location>
        <position position="258"/>
    </location>
    <ligand>
        <name>S-adenosyl-L-methionine</name>
        <dbReference type="ChEBI" id="CHEBI:59789"/>
    </ligand>
</feature>